<evidence type="ECO:0000313" key="2">
    <source>
        <dbReference type="WBParaSite" id="nRc.2.0.1.t41365-RA"/>
    </source>
</evidence>
<name>A0A915KSA3_ROMCU</name>
<evidence type="ECO:0000313" key="1">
    <source>
        <dbReference type="Proteomes" id="UP000887565"/>
    </source>
</evidence>
<organism evidence="1 2">
    <name type="scientific">Romanomermis culicivorax</name>
    <name type="common">Nematode worm</name>
    <dbReference type="NCBI Taxonomy" id="13658"/>
    <lineage>
        <taxon>Eukaryota</taxon>
        <taxon>Metazoa</taxon>
        <taxon>Ecdysozoa</taxon>
        <taxon>Nematoda</taxon>
        <taxon>Enoplea</taxon>
        <taxon>Dorylaimia</taxon>
        <taxon>Mermithida</taxon>
        <taxon>Mermithoidea</taxon>
        <taxon>Mermithidae</taxon>
        <taxon>Romanomermis</taxon>
    </lineage>
</organism>
<reference evidence="2" key="1">
    <citation type="submission" date="2022-11" db="UniProtKB">
        <authorList>
            <consortium name="WormBaseParasite"/>
        </authorList>
    </citation>
    <scope>IDENTIFICATION</scope>
</reference>
<sequence length="65" mass="5771">MYLACAIGGTRVAGCGGCGGACGIGCHCDVTGGGKGAGACTTGCTIAGAVWATCGTGAINVGGGN</sequence>
<protein>
    <submittedName>
        <fullName evidence="2">Uncharacterized protein</fullName>
    </submittedName>
</protein>
<keyword evidence="1" id="KW-1185">Reference proteome</keyword>
<proteinExistence type="predicted"/>
<dbReference type="AlphaFoldDB" id="A0A915KSA3"/>
<dbReference type="WBParaSite" id="nRc.2.0.1.t41365-RA">
    <property type="protein sequence ID" value="nRc.2.0.1.t41365-RA"/>
    <property type="gene ID" value="nRc.2.0.1.g41365"/>
</dbReference>
<dbReference type="Proteomes" id="UP000887565">
    <property type="component" value="Unplaced"/>
</dbReference>
<accession>A0A915KSA3</accession>